<evidence type="ECO:0000313" key="2">
    <source>
        <dbReference type="Proteomes" id="UP000004459"/>
    </source>
</evidence>
<comment type="caution">
    <text evidence="1">The sequence shown here is derived from an EMBL/GenBank/DDBJ whole genome shotgun (WGS) entry which is preliminary data.</text>
</comment>
<dbReference type="AlphaFoldDB" id="G9YUQ9"/>
<protein>
    <submittedName>
        <fullName evidence="1">Uncharacterized protein</fullName>
    </submittedName>
</protein>
<organism evidence="1 2">
    <name type="scientific">Flavonifractor plautii ATCC 29863</name>
    <dbReference type="NCBI Taxonomy" id="411475"/>
    <lineage>
        <taxon>Bacteria</taxon>
        <taxon>Bacillati</taxon>
        <taxon>Bacillota</taxon>
        <taxon>Clostridia</taxon>
        <taxon>Eubacteriales</taxon>
        <taxon>Oscillospiraceae</taxon>
        <taxon>Flavonifractor</taxon>
    </lineage>
</organism>
<accession>G9YUQ9</accession>
<dbReference type="HOGENOM" id="CLU_3233934_0_0_9"/>
<sequence>MKLRETGTGLPPPSSRQDLIVKKWVGYTNVRHAHPRGGRAFYLLR</sequence>
<proteinExistence type="predicted"/>
<evidence type="ECO:0000313" key="1">
    <source>
        <dbReference type="EMBL" id="EHM41743.1"/>
    </source>
</evidence>
<dbReference type="Proteomes" id="UP000004459">
    <property type="component" value="Unassembled WGS sequence"/>
</dbReference>
<name>G9YUQ9_FLAPL</name>
<dbReference type="EMBL" id="AGCK01000265">
    <property type="protein sequence ID" value="EHM41743.1"/>
    <property type="molecule type" value="Genomic_DNA"/>
</dbReference>
<reference evidence="1 2" key="1">
    <citation type="submission" date="2011-08" db="EMBL/GenBank/DDBJ databases">
        <authorList>
            <person name="Weinstock G."/>
            <person name="Sodergren E."/>
            <person name="Clifton S."/>
            <person name="Fulton L."/>
            <person name="Fulton B."/>
            <person name="Courtney L."/>
            <person name="Fronick C."/>
            <person name="Harrison M."/>
            <person name="Strong C."/>
            <person name="Farmer C."/>
            <person name="Delahaunty K."/>
            <person name="Markovic C."/>
            <person name="Hall O."/>
            <person name="Minx P."/>
            <person name="Tomlinson C."/>
            <person name="Mitreva M."/>
            <person name="Hou S."/>
            <person name="Chen J."/>
            <person name="Wollam A."/>
            <person name="Pepin K.H."/>
            <person name="Johnson M."/>
            <person name="Bhonagiri V."/>
            <person name="Zhang X."/>
            <person name="Suruliraj S."/>
            <person name="Warren W."/>
            <person name="Chinwalla A."/>
            <person name="Mardis E.R."/>
            <person name="Wilson R.K."/>
        </authorList>
    </citation>
    <scope>NUCLEOTIDE SEQUENCE [LARGE SCALE GENOMIC DNA]</scope>
    <source>
        <strain evidence="1 2">ATCC 29863</strain>
    </source>
</reference>
<gene>
    <name evidence="1" type="ORF">HMPREF0372_03273</name>
</gene>